<proteinExistence type="predicted"/>
<accession>A0AAN8KNZ6</accession>
<reference evidence="1 2" key="1">
    <citation type="submission" date="2024-01" db="EMBL/GenBank/DDBJ databases">
        <title>The genome of the rayed Mediterranean limpet Patella caerulea (Linnaeus, 1758).</title>
        <authorList>
            <person name="Anh-Thu Weber A."/>
            <person name="Halstead-Nussloch G."/>
        </authorList>
    </citation>
    <scope>NUCLEOTIDE SEQUENCE [LARGE SCALE GENOMIC DNA]</scope>
    <source>
        <strain evidence="1">AATW-2023a</strain>
        <tissue evidence="1">Whole specimen</tissue>
    </source>
</reference>
<organism evidence="1 2">
    <name type="scientific">Patella caerulea</name>
    <name type="common">Rayed Mediterranean limpet</name>
    <dbReference type="NCBI Taxonomy" id="87958"/>
    <lineage>
        <taxon>Eukaryota</taxon>
        <taxon>Metazoa</taxon>
        <taxon>Spiralia</taxon>
        <taxon>Lophotrochozoa</taxon>
        <taxon>Mollusca</taxon>
        <taxon>Gastropoda</taxon>
        <taxon>Patellogastropoda</taxon>
        <taxon>Patelloidea</taxon>
        <taxon>Patellidae</taxon>
        <taxon>Patella</taxon>
    </lineage>
</organism>
<dbReference type="PANTHER" id="PTHR46601">
    <property type="entry name" value="ULP_PROTEASE DOMAIN-CONTAINING PROTEIN"/>
    <property type="match status" value="1"/>
</dbReference>
<evidence type="ECO:0000313" key="1">
    <source>
        <dbReference type="EMBL" id="KAK6196293.1"/>
    </source>
</evidence>
<dbReference type="EMBL" id="JAZGQO010000001">
    <property type="protein sequence ID" value="KAK6196293.1"/>
    <property type="molecule type" value="Genomic_DNA"/>
</dbReference>
<dbReference type="Proteomes" id="UP001347796">
    <property type="component" value="Unassembled WGS sequence"/>
</dbReference>
<evidence type="ECO:0000313" key="2">
    <source>
        <dbReference type="Proteomes" id="UP001347796"/>
    </source>
</evidence>
<gene>
    <name evidence="1" type="ORF">SNE40_001544</name>
</gene>
<protein>
    <submittedName>
        <fullName evidence="1">Uncharacterized protein</fullName>
    </submittedName>
</protein>
<dbReference type="AlphaFoldDB" id="A0AAN8KNZ6"/>
<comment type="caution">
    <text evidence="1">The sequence shown here is derived from an EMBL/GenBank/DDBJ whole genome shotgun (WGS) entry which is preliminary data.</text>
</comment>
<keyword evidence="2" id="KW-1185">Reference proteome</keyword>
<sequence length="119" mass="13388">MPHQYRIFHQYRELTNLKKTLKPAECVLQVDFSENFACKANTESQSMHFGAGRGQVSIHSAHATFLNEERKLVTKCFGTLSGDTRHGPSGIWAHLHPVLKEIRQLGIEVLHILSDGPTP</sequence>
<name>A0AAN8KNZ6_PATCE</name>
<dbReference type="PANTHER" id="PTHR46601:SF1">
    <property type="entry name" value="ADF-H DOMAIN-CONTAINING PROTEIN"/>
    <property type="match status" value="1"/>
</dbReference>